<feature type="compositionally biased region" description="Basic and acidic residues" evidence="1">
    <location>
        <begin position="37"/>
        <end position="51"/>
    </location>
</feature>
<proteinExistence type="predicted"/>
<dbReference type="Gene3D" id="3.40.50.150">
    <property type="entry name" value="Vaccinia Virus protein VP39"/>
    <property type="match status" value="1"/>
</dbReference>
<evidence type="ECO:0000313" key="2">
    <source>
        <dbReference type="EMBL" id="RBP18314.1"/>
    </source>
</evidence>
<dbReference type="InterPro" id="IPR029063">
    <property type="entry name" value="SAM-dependent_MTases_sf"/>
</dbReference>
<evidence type="ECO:0000313" key="3">
    <source>
        <dbReference type="Proteomes" id="UP000253529"/>
    </source>
</evidence>
<reference evidence="2 3" key="1">
    <citation type="submission" date="2018-06" db="EMBL/GenBank/DDBJ databases">
        <title>Genomic Encyclopedia of Type Strains, Phase IV (KMG-IV): sequencing the most valuable type-strain genomes for metagenomic binning, comparative biology and taxonomic classification.</title>
        <authorList>
            <person name="Goeker M."/>
        </authorList>
    </citation>
    <scope>NUCLEOTIDE SEQUENCE [LARGE SCALE GENOMIC DNA]</scope>
    <source>
        <strain evidence="2 3">DSM 24875</strain>
    </source>
</reference>
<feature type="region of interest" description="Disordered" evidence="1">
    <location>
        <begin position="20"/>
        <end position="91"/>
    </location>
</feature>
<sequence length="666" mass="74096">MADRKQRWFGMLNGSTLRALETKPFTQTARAFLTDGGPERPAGDEATERRSGAPPLAADPPQVEDASPPPLAAAPSAEVASPAPPAAPLRSQEALPAPGFEEAPAEFVTEESSVELWSPAAQQLHEIPSLDGEWIAAKPLREQSLLRLMLTHDAIRSALSDGPVVEVRASADGRLDCLVPFAAAMEVNANDSKEAQRAIRSLKNDISMLFLHNALQYLTETRQFLGLCFSKLAIGGVLVISVPHQFLYERKLRLPSRRNRFHRRFYTSNVLLADVEEAIDPSEFRVRFLGESDAGYPYREGLGGSPGGGQDILLAVERLERPPWRGDMDNDEIWTGTPTKPPRFLPLDRKAPTQIRIIAPDPLAAKRIILVKLDHRGDFMMATQAFQTLRTGFETAHLTLVCGSWNAAEAERSGYFDEVIPFDFFAEDDSARTEMPPRAALIAEFGKRMAGKPYDLAIDLRLYDDTRELLQKIEARNRAGFDRYDAFPWLTIRLNTPSASDDDRGETGVIPANVFHASTATGHKAYEIAFEEPFTPAGQQTLIWGPYQQLKPGRYQLECLIDPLGDEFDLAFDIVKDHGTVTIAAGLLPVRRKARPIIDLMVVETIPEFELRLFGRAAVPVKPFRFRGLRYTRPGVFRGVHQSEAMVLLAHLVQMRMHDAFTTELV</sequence>
<dbReference type="Proteomes" id="UP000253529">
    <property type="component" value="Unassembled WGS sequence"/>
</dbReference>
<comment type="caution">
    <text evidence="2">The sequence shown here is derived from an EMBL/GenBank/DDBJ whole genome shotgun (WGS) entry which is preliminary data.</text>
</comment>
<accession>A0A366FUG0</accession>
<gene>
    <name evidence="2" type="ORF">DFR50_101258</name>
</gene>
<keyword evidence="3" id="KW-1185">Reference proteome</keyword>
<protein>
    <submittedName>
        <fullName evidence="2">Uncharacterized protein</fullName>
    </submittedName>
</protein>
<name>A0A366FUG0_9HYPH</name>
<dbReference type="AlphaFoldDB" id="A0A366FUG0"/>
<dbReference type="Gene3D" id="3.40.50.2000">
    <property type="entry name" value="Glycogen Phosphorylase B"/>
    <property type="match status" value="1"/>
</dbReference>
<dbReference type="SUPFAM" id="SSF53756">
    <property type="entry name" value="UDP-Glycosyltransferase/glycogen phosphorylase"/>
    <property type="match status" value="1"/>
</dbReference>
<dbReference type="EMBL" id="QNRK01000001">
    <property type="protein sequence ID" value="RBP18314.1"/>
    <property type="molecule type" value="Genomic_DNA"/>
</dbReference>
<evidence type="ECO:0000256" key="1">
    <source>
        <dbReference type="SAM" id="MobiDB-lite"/>
    </source>
</evidence>
<organism evidence="2 3">
    <name type="scientific">Roseiarcus fermentans</name>
    <dbReference type="NCBI Taxonomy" id="1473586"/>
    <lineage>
        <taxon>Bacteria</taxon>
        <taxon>Pseudomonadati</taxon>
        <taxon>Pseudomonadota</taxon>
        <taxon>Alphaproteobacteria</taxon>
        <taxon>Hyphomicrobiales</taxon>
        <taxon>Roseiarcaceae</taxon>
        <taxon>Roseiarcus</taxon>
    </lineage>
</organism>